<evidence type="ECO:0000313" key="7">
    <source>
        <dbReference type="EMBL" id="OSI20383.1"/>
    </source>
</evidence>
<reference evidence="7 8" key="1">
    <citation type="submission" date="2017-01" db="EMBL/GenBank/DDBJ databases">
        <authorList>
            <person name="Wolfgang W.J."/>
            <person name="Cole J."/>
            <person name="Wroblewski D."/>
            <person name="Mcginnis J."/>
            <person name="Musser K.A."/>
        </authorList>
    </citation>
    <scope>NUCLEOTIDE SEQUENCE [LARGE SCALE GENOMIC DNA]</scope>
    <source>
        <strain evidence="7 8">93087</strain>
    </source>
</reference>
<evidence type="ECO:0000256" key="3">
    <source>
        <dbReference type="ARBA" id="ARBA00022519"/>
    </source>
</evidence>
<keyword evidence="6" id="KW-0012">Acyltransferase</keyword>
<dbReference type="EMBL" id="MTAC01000093">
    <property type="protein sequence ID" value="OSI20383.1"/>
    <property type="molecule type" value="Genomic_DNA"/>
</dbReference>
<dbReference type="PANTHER" id="PTHR30606:SF9">
    <property type="entry name" value="LIPID A BIOSYNTHESIS LAUROYLTRANSFERASE"/>
    <property type="match status" value="1"/>
</dbReference>
<evidence type="ECO:0000256" key="6">
    <source>
        <dbReference type="ARBA" id="ARBA00023315"/>
    </source>
</evidence>
<accession>A0ABX3WHQ6</accession>
<organism evidence="7 8">
    <name type="scientific">Neisseria dumasiana</name>
    <dbReference type="NCBI Taxonomy" id="1931275"/>
    <lineage>
        <taxon>Bacteria</taxon>
        <taxon>Pseudomonadati</taxon>
        <taxon>Pseudomonadota</taxon>
        <taxon>Betaproteobacteria</taxon>
        <taxon>Neisseriales</taxon>
        <taxon>Neisseriaceae</taxon>
        <taxon>Neisseria</taxon>
    </lineage>
</organism>
<comment type="caution">
    <text evidence="7">The sequence shown here is derived from an EMBL/GenBank/DDBJ whole genome shotgun (WGS) entry which is preliminary data.</text>
</comment>
<feature type="non-terminal residue" evidence="7">
    <location>
        <position position="1"/>
    </location>
</feature>
<keyword evidence="3" id="KW-0997">Cell inner membrane</keyword>
<comment type="subcellular location">
    <subcellularLocation>
        <location evidence="1">Cell inner membrane</location>
    </subcellularLocation>
</comment>
<dbReference type="Proteomes" id="UP000193346">
    <property type="component" value="Unassembled WGS sequence"/>
</dbReference>
<gene>
    <name evidence="7" type="ORF">BV913_12575</name>
</gene>
<evidence type="ECO:0000313" key="8">
    <source>
        <dbReference type="Proteomes" id="UP000193346"/>
    </source>
</evidence>
<dbReference type="InterPro" id="IPR004960">
    <property type="entry name" value="LipA_acyltrans"/>
</dbReference>
<evidence type="ECO:0000256" key="5">
    <source>
        <dbReference type="ARBA" id="ARBA00023136"/>
    </source>
</evidence>
<evidence type="ECO:0000256" key="4">
    <source>
        <dbReference type="ARBA" id="ARBA00022679"/>
    </source>
</evidence>
<name>A0ABX3WHQ6_9NEIS</name>
<sequence length="146" mass="17028">QNKIQTPRTPTINFSHPARHAGLLPITNKLKKGHPPFFYLPDKFSARKIRFFFIFLGFPASPIEPLSRFAALTNAKVLRALPTREHDGTVKLRFFPELENFSTDNVVTDTQRMNDLIESRVPAHPKPYFRLHKRFHTRPDRSAEFF</sequence>
<keyword evidence="5" id="KW-0472">Membrane</keyword>
<keyword evidence="2" id="KW-1003">Cell membrane</keyword>
<dbReference type="PANTHER" id="PTHR30606">
    <property type="entry name" value="LIPID A BIOSYNTHESIS LAUROYL ACYLTRANSFERASE"/>
    <property type="match status" value="1"/>
</dbReference>
<evidence type="ECO:0000256" key="2">
    <source>
        <dbReference type="ARBA" id="ARBA00022475"/>
    </source>
</evidence>
<evidence type="ECO:0000256" key="1">
    <source>
        <dbReference type="ARBA" id="ARBA00004533"/>
    </source>
</evidence>
<keyword evidence="8" id="KW-1185">Reference proteome</keyword>
<proteinExistence type="predicted"/>
<keyword evidence="4" id="KW-0808">Transferase</keyword>
<dbReference type="Pfam" id="PF03279">
    <property type="entry name" value="Lip_A_acyltrans"/>
    <property type="match status" value="1"/>
</dbReference>
<protein>
    <submittedName>
        <fullName evidence="7">Uncharacterized protein</fullName>
    </submittedName>
</protein>